<feature type="transmembrane region" description="Helical" evidence="21">
    <location>
        <begin position="1252"/>
        <end position="1277"/>
    </location>
</feature>
<dbReference type="GO" id="GO:0007268">
    <property type="term" value="P:chemical synaptic transmission"/>
    <property type="evidence" value="ECO:0007669"/>
    <property type="project" value="TreeGrafter"/>
</dbReference>
<dbReference type="PANTHER" id="PTHR45628:SF5">
    <property type="entry name" value="VOLTAGE-DEPENDENT R-TYPE CALCIUM CHANNEL SUBUNIT ALPHA-1E"/>
    <property type="match status" value="1"/>
</dbReference>
<dbReference type="GO" id="GO:0008331">
    <property type="term" value="F:high voltage-gated calcium channel activity"/>
    <property type="evidence" value="ECO:0007669"/>
    <property type="project" value="TreeGrafter"/>
</dbReference>
<dbReference type="FunFam" id="1.10.238.10:FF:000063">
    <property type="entry name" value="Voltage-dependent N-type calcium channel subunit alpha"/>
    <property type="match status" value="1"/>
</dbReference>
<feature type="transmembrane region" description="Helical" evidence="21">
    <location>
        <begin position="1333"/>
        <end position="1351"/>
    </location>
</feature>
<keyword evidence="10 19" id="KW-0851">Voltage-gated channel</keyword>
<organism evidence="23 24">
    <name type="scientific">Meleagris gallopavo</name>
    <name type="common">Wild turkey</name>
    <dbReference type="NCBI Taxonomy" id="9103"/>
    <lineage>
        <taxon>Eukaryota</taxon>
        <taxon>Metazoa</taxon>
        <taxon>Chordata</taxon>
        <taxon>Craniata</taxon>
        <taxon>Vertebrata</taxon>
        <taxon>Euteleostomi</taxon>
        <taxon>Archelosauria</taxon>
        <taxon>Archosauria</taxon>
        <taxon>Dinosauria</taxon>
        <taxon>Saurischia</taxon>
        <taxon>Theropoda</taxon>
        <taxon>Coelurosauria</taxon>
        <taxon>Aves</taxon>
        <taxon>Neognathae</taxon>
        <taxon>Galloanserae</taxon>
        <taxon>Galliformes</taxon>
        <taxon>Phasianidae</taxon>
        <taxon>Meleagridinae</taxon>
        <taxon>Meleagris</taxon>
    </lineage>
</organism>
<dbReference type="PRINTS" id="PR00167">
    <property type="entry name" value="CACHANNEL"/>
</dbReference>
<evidence type="ECO:0000256" key="4">
    <source>
        <dbReference type="ARBA" id="ARBA00022568"/>
    </source>
</evidence>
<feature type="region of interest" description="Disordered" evidence="20">
    <location>
        <begin position="904"/>
        <end position="923"/>
    </location>
</feature>
<keyword evidence="6 21" id="KW-0812">Transmembrane</keyword>
<dbReference type="SUPFAM" id="SSF81324">
    <property type="entry name" value="Voltage-gated potassium channels"/>
    <property type="match status" value="4"/>
</dbReference>
<dbReference type="InterPro" id="IPR014873">
    <property type="entry name" value="VDCC_a1su_IQ"/>
</dbReference>
<dbReference type="InterPro" id="IPR050599">
    <property type="entry name" value="VDCC_alpha-1_subunit"/>
</dbReference>
<evidence type="ECO:0000313" key="23">
    <source>
        <dbReference type="Ensembl" id="ENSMGAP00000030122.1"/>
    </source>
</evidence>
<evidence type="ECO:0000256" key="8">
    <source>
        <dbReference type="ARBA" id="ARBA00022737"/>
    </source>
</evidence>
<dbReference type="FunFam" id="1.20.120.350:FF:000001">
    <property type="entry name" value="Voltage-dependent L-type calcium channel subunit alpha"/>
    <property type="match status" value="1"/>
</dbReference>
<feature type="transmembrane region" description="Helical" evidence="21">
    <location>
        <begin position="1550"/>
        <end position="1574"/>
    </location>
</feature>
<comment type="subcellular location">
    <subcellularLocation>
        <location evidence="1 19">Membrane</location>
        <topology evidence="1 19">Multi-pass membrane protein</topology>
    </subcellularLocation>
</comment>
<evidence type="ECO:0000256" key="20">
    <source>
        <dbReference type="SAM" id="MobiDB-lite"/>
    </source>
</evidence>
<dbReference type="InterPro" id="IPR005821">
    <property type="entry name" value="Ion_trans_dom"/>
</dbReference>
<dbReference type="Ensembl" id="ENSMGAT00000030257.1">
    <property type="protein sequence ID" value="ENSMGAP00000030122.1"/>
    <property type="gene ID" value="ENSMGAG00000002963.3"/>
</dbReference>
<reference evidence="23" key="3">
    <citation type="submission" date="2025-09" db="UniProtKB">
        <authorList>
            <consortium name="Ensembl"/>
        </authorList>
    </citation>
    <scope>IDENTIFICATION</scope>
</reference>
<evidence type="ECO:0000256" key="10">
    <source>
        <dbReference type="ARBA" id="ARBA00022882"/>
    </source>
</evidence>
<dbReference type="GO" id="GO:0098703">
    <property type="term" value="P:calcium ion import across plasma membrane"/>
    <property type="evidence" value="ECO:0007669"/>
    <property type="project" value="TreeGrafter"/>
</dbReference>
<keyword evidence="12" id="KW-0406">Ion transport</keyword>
<feature type="binding site" evidence="18">
    <location>
        <position position="228"/>
    </location>
    <ligand>
        <name>Ca(2+)</name>
        <dbReference type="ChEBI" id="CHEBI:29108"/>
    </ligand>
</feature>
<feature type="region of interest" description="Disordered" evidence="20">
    <location>
        <begin position="1846"/>
        <end position="2032"/>
    </location>
</feature>
<evidence type="ECO:0000256" key="13">
    <source>
        <dbReference type="ARBA" id="ARBA00023136"/>
    </source>
</evidence>
<dbReference type="Pfam" id="PF00520">
    <property type="entry name" value="Ion_trans"/>
    <property type="match status" value="5"/>
</dbReference>
<dbReference type="Pfam" id="PF08763">
    <property type="entry name" value="Ca_chan_IQ"/>
    <property type="match status" value="1"/>
</dbReference>
<evidence type="ECO:0000256" key="18">
    <source>
        <dbReference type="PIRSR" id="PIRSR602077-1"/>
    </source>
</evidence>
<evidence type="ECO:0000256" key="14">
    <source>
        <dbReference type="ARBA" id="ARBA00023157"/>
    </source>
</evidence>
<keyword evidence="14" id="KW-1015">Disulfide bond</keyword>
<feature type="transmembrane region" description="Helical" evidence="21">
    <location>
        <begin position="12"/>
        <end position="29"/>
    </location>
</feature>
<dbReference type="GO" id="GO:0005509">
    <property type="term" value="F:calcium ion binding"/>
    <property type="evidence" value="ECO:0007669"/>
    <property type="project" value="InterPro"/>
</dbReference>
<evidence type="ECO:0000259" key="22">
    <source>
        <dbReference type="PROSITE" id="PS50222"/>
    </source>
</evidence>
<dbReference type="InterPro" id="IPR027359">
    <property type="entry name" value="Volt_channel_dom_sf"/>
</dbReference>
<feature type="compositionally biased region" description="Basic and acidic residues" evidence="20">
    <location>
        <begin position="1908"/>
        <end position="1931"/>
    </location>
</feature>
<keyword evidence="9 18" id="KW-0106">Calcium</keyword>
<dbReference type="PROSITE" id="PS50222">
    <property type="entry name" value="EF_HAND_2"/>
    <property type="match status" value="1"/>
</dbReference>
<feature type="transmembrane region" description="Helical" evidence="21">
    <location>
        <begin position="420"/>
        <end position="438"/>
    </location>
</feature>
<name>A0A803YEC5_MELGA</name>
<keyword evidence="13 21" id="KW-0472">Membrane</keyword>
<keyword evidence="15" id="KW-0325">Glycoprotein</keyword>
<dbReference type="Gene3D" id="1.20.120.350">
    <property type="entry name" value="Voltage-gated potassium channels. Chain C"/>
    <property type="match status" value="3"/>
</dbReference>
<protein>
    <recommendedName>
        <fullName evidence="19">Voltage-dependent R-type calcium channel subunit alpha</fullName>
    </recommendedName>
</protein>
<dbReference type="FunFam" id="1.20.120.350:FF:000013">
    <property type="entry name" value="Voltage-dependent N-type calcium channel subunit alpha"/>
    <property type="match status" value="1"/>
</dbReference>
<feature type="transmembrane region" description="Helical" evidence="21">
    <location>
        <begin position="1457"/>
        <end position="1475"/>
    </location>
</feature>
<feature type="domain" description="EF-hand" evidence="22">
    <location>
        <begin position="1590"/>
        <end position="1625"/>
    </location>
</feature>
<keyword evidence="7 18" id="KW-0479">Metal-binding</keyword>
<evidence type="ECO:0000256" key="5">
    <source>
        <dbReference type="ARBA" id="ARBA00022673"/>
    </source>
</evidence>
<dbReference type="InterPro" id="IPR005449">
    <property type="entry name" value="VDCC_R_a1su"/>
</dbReference>
<dbReference type="Gene3D" id="1.10.287.70">
    <property type="match status" value="4"/>
</dbReference>
<dbReference type="GO" id="GO:0045202">
    <property type="term" value="C:synapse"/>
    <property type="evidence" value="ECO:0007669"/>
    <property type="project" value="GOC"/>
</dbReference>
<comment type="function">
    <text evidence="19">Voltage-sensitive calcium channels (VSCC) mediate the entry of calcium ions into excitable cells and are also involved in a variety of calcium-dependent processes, including muscle contraction, hormone or neurotransmitter release, gene expression, cell motility, cell division and cell death. The isoform alpha-1E gives rise to R-type calcium currents.</text>
</comment>
<evidence type="ECO:0000256" key="19">
    <source>
        <dbReference type="RuleBase" id="RU003808"/>
    </source>
</evidence>
<dbReference type="GO" id="GO:0005891">
    <property type="term" value="C:voltage-gated calcium channel complex"/>
    <property type="evidence" value="ECO:0007669"/>
    <property type="project" value="InterPro"/>
</dbReference>
<evidence type="ECO:0000256" key="17">
    <source>
        <dbReference type="ARBA" id="ARBA00036634"/>
    </source>
</evidence>
<dbReference type="InterPro" id="IPR031649">
    <property type="entry name" value="GPHH_dom"/>
</dbReference>
<evidence type="ECO:0000313" key="24">
    <source>
        <dbReference type="Proteomes" id="UP000001645"/>
    </source>
</evidence>
<feature type="region of interest" description="Disordered" evidence="20">
    <location>
        <begin position="943"/>
        <end position="980"/>
    </location>
</feature>
<feature type="transmembrane region" description="Helical" evidence="21">
    <location>
        <begin position="214"/>
        <end position="235"/>
    </location>
</feature>
<dbReference type="FunFam" id="1.20.120.350:FF:000015">
    <property type="entry name" value="Voltage-dependent N-type calcium channel subunit alpha"/>
    <property type="match status" value="1"/>
</dbReference>
<feature type="transmembrane region" description="Helical" evidence="21">
    <location>
        <begin position="1009"/>
        <end position="1027"/>
    </location>
</feature>
<dbReference type="GO" id="GO:0043025">
    <property type="term" value="C:neuronal cell body"/>
    <property type="evidence" value="ECO:0007669"/>
    <property type="project" value="TreeGrafter"/>
</dbReference>
<dbReference type="SMART" id="SM01062">
    <property type="entry name" value="Ca_chan_IQ"/>
    <property type="match status" value="1"/>
</dbReference>
<reference evidence="23" key="2">
    <citation type="submission" date="2025-08" db="UniProtKB">
        <authorList>
            <consortium name="Ensembl"/>
        </authorList>
    </citation>
    <scope>IDENTIFICATION</scope>
</reference>
<evidence type="ECO:0000256" key="21">
    <source>
        <dbReference type="SAM" id="Phobius"/>
    </source>
</evidence>
<feature type="transmembrane region" description="Helical" evidence="21">
    <location>
        <begin position="1140"/>
        <end position="1162"/>
    </location>
</feature>
<sequence length="2119" mass="239836">MWPQGFGKMQEYMILATIIANCIVLALEQHLPEDDKTPMSRRLEKTEPYFIGIFCFEAGIKIVALGFVFHKGSYLRNGWNVMDFIVVLSGILATAGTHFNTHVDLRTLRAVRVLRPLKLVSGIPSLQIVLKSIMKAMVPLLQIGLLLFFAILMFAIIGLEFYSGKLHRACYTNNSGELEELDPPHPCGVQGCPPGYECREWIGPNDGITQFDNILFAVLTVFQCITMEGWTTVLYNTNDALGATWNWLYFIPLIIIGSFFVLNLVLGVLSGEFAKERERVENRRAFMKLRRQQQIERELNGYRAWIDKAEEVMLAEENKNAGTSALEVLRRATIKRNRTDAMNRDSSDEHCVDISSVGNPLSRSGLKGVDGASYLRHKERLLRISVRHMVKSQVFYWIVLSLVALNTACVAIVHHNQPAWLTHFLYYAEFLFLGLFLLEMSLKMYGMGPRLYFHSSFNCFDCGVTVGSIFEVVWAIFRPGTSFGISVLRALRLLRIFKITKSQVQSLLSLCFDDLLAPACSRPSGSTSRFNFIDGTPSANFDTFPAAIMTVFQILTGEDWNEVMYNGIRSQGGVRSGMWSSIYFIVLTLFGNYTLLNVFLAIAVDNLANAQELTKDEQEEEEAFNQKHALQKAKEVSPMSAPNMPAIERDRRRRHHMSMWEPRSSHLRERRRRHHMSVWEQRTSQLRRHMQMSSQEGINKDEPPLINPHASIFRRKKPGDGVALEKCDEEQGGKGERPPAEGPEQRSPSPRARRDKEMWQHKACHGNCEPGEEGAGGGIEERARMRQSQRRSRHRKARMEGKELTGALESRAGSQEMGLEEPCPAEGMQDGERRGDAAAALDLIQGEPEASRDPTRLVAGGHFGSLPASAPEPARGMEGSLGEQDCSSPDTSEQALLGGAALGASRTVSHSEPDLSSVTANTEKATESTTIMIDVQDSTVVQISNKTDGEASPLKEAESKEDEEEMEKKKRKKEKSETGKAMVPHSSMFIFSTTNPVRRACHYIVNLRYFEMCILLVIAASSIALAAEDPVLTNSDRNKVLRYFDYVFTGVFTFEMVIKMIDQGLILQDGSYFRDLWNILDFIVVVGALVAFALATNKGRDIKTIKSLRVLRVLRPLKTIKRLPKLKAVFDCVVTSLKNVFNILIVYKLFMFIFAVIAVQLFKGKFFYCTDSSKDTEKDCIGNYVDHEKNKMEVKCREWKRHEFHYDNIIWALLTLFTVSTGEGWPQVLQHSVDVTEEDRGPSRSNRMEMSIFYVVYFVVFPFFFVNIFVALIIITFQEQGDKMMEECSLEKNERACIDFAISAKPLTRYMPQNRHTFQYRVWHFVVSPSFEYTIMAMIALNTVVLMMKYYSAPYTYELALKYLNIAFTMVFSLECVLKIIAFGFLNYFRDTWNIFDFITVIGSITEIILTDTKLVNTSSFNMSFLKLFRAARLIKLLRQGYTIRILLWTFVQSFKALPYVCLLIAMLFFIYAIIGMQVFGNIKLDEESHINRHNNFRSFLGSLMLLFRSATGEAWQEIMLSCLEGKGCEPDTTATSGQNENERCGTDLAYVYFVSFIFFCSFLMLNLFVAVIMDNFEYLTRDSSILGPHHLDEFVRIWAEYDRAACGRIHYTEMYEMLTLMSPPLGLGKRCPSKVAYKRLVLMNMPVAEDMTVHFTSTLMALIRTALDIKIAKGGADWQQLDSELQKEILTIWPHLSQKMLDLLVPMPKTSDLTVGKIYAAMMIMDYYKQSKAKKQRQQLEEQKNAPMFQRMEPSSLPQEIISNAKALPYLQQDTLTGLSSRSGFPSLSPLSPQEIFQLACMDPAQGQFQEHQSLVVTDTSSMRRSFSTIRDKRTNTSWLDEFSMERSSDNTYKSRRRSYHSSLQLSARRLNADSGHRSEGHRSGGRERGRSKERKHLLSPDISRCNSEERSPQAHDESPERRRESRSPSEGRSQTPNRQGTGSLSESSIPSISDTSTPRRGRRQLPPVPPKPRPLLSYASMLRHAAGDASPPPDETEGGSPLLSKEPNAAGLTESSSSPAGKPSRPSTPQRYISEPYLALHDDSHASDCGEEETLTFEAAVATSLGRSNTIGSAPPLRHSWQMPNGHYRRRRRGAGQGVMCGASIDVLSDTEEDDKC</sequence>
<keyword evidence="16" id="KW-0407">Ion channel</keyword>
<dbReference type="FunFam" id="1.20.120.350:FF:000011">
    <property type="entry name" value="Voltage-dependent N-type calcium channel subunit alpha"/>
    <property type="match status" value="1"/>
</dbReference>
<feature type="compositionally biased region" description="Basic residues" evidence="20">
    <location>
        <begin position="785"/>
        <end position="797"/>
    </location>
</feature>
<dbReference type="PANTHER" id="PTHR45628">
    <property type="entry name" value="VOLTAGE-DEPENDENT CALCIUM CHANNEL TYPE A SUBUNIT ALPHA-1"/>
    <property type="match status" value="1"/>
</dbReference>
<evidence type="ECO:0000256" key="7">
    <source>
        <dbReference type="ARBA" id="ARBA00022723"/>
    </source>
</evidence>
<evidence type="ECO:0000256" key="16">
    <source>
        <dbReference type="ARBA" id="ARBA00023303"/>
    </source>
</evidence>
<keyword evidence="3" id="KW-0597">Phosphoprotein</keyword>
<feature type="compositionally biased region" description="Polar residues" evidence="20">
    <location>
        <begin position="906"/>
        <end position="923"/>
    </location>
</feature>
<gene>
    <name evidence="23" type="primary">CACNA1E</name>
</gene>
<dbReference type="PRINTS" id="PR01633">
    <property type="entry name" value="RVDCCALPHA1"/>
</dbReference>
<feature type="region of interest" description="Disordered" evidence="20">
    <location>
        <begin position="847"/>
        <end position="894"/>
    </location>
</feature>
<dbReference type="GeneTree" id="ENSGT00940000155601"/>
<evidence type="ECO:0000256" key="3">
    <source>
        <dbReference type="ARBA" id="ARBA00022553"/>
    </source>
</evidence>
<feature type="transmembrane region" description="Helical" evidence="21">
    <location>
        <begin position="394"/>
        <end position="414"/>
    </location>
</feature>
<feature type="binding site" evidence="18">
    <location>
        <position position="558"/>
    </location>
    <ligand>
        <name>Ca(2+)</name>
        <dbReference type="ChEBI" id="CHEBI:29108"/>
    </ligand>
</feature>
<dbReference type="Gene3D" id="6.10.250.2500">
    <property type="match status" value="1"/>
</dbReference>
<comment type="catalytic activity">
    <reaction evidence="17">
        <text>Ca(2+)(in) = Ca(2+)(out)</text>
        <dbReference type="Rhea" id="RHEA:29671"/>
        <dbReference type="ChEBI" id="CHEBI:29108"/>
    </reaction>
</comment>
<dbReference type="InterPro" id="IPR002077">
    <property type="entry name" value="VDCCAlpha1"/>
</dbReference>
<comment type="similarity">
    <text evidence="19">Belongs to the calcium channel alpha-1 subunit (TC 1.A.1.11) family.</text>
</comment>
<feature type="transmembrane region" description="Helical" evidence="21">
    <location>
        <begin position="582"/>
        <end position="604"/>
    </location>
</feature>
<evidence type="ECO:0000256" key="12">
    <source>
        <dbReference type="ARBA" id="ARBA00023065"/>
    </source>
</evidence>
<feature type="region of interest" description="Disordered" evidence="20">
    <location>
        <begin position="618"/>
        <end position="833"/>
    </location>
</feature>
<evidence type="ECO:0000256" key="6">
    <source>
        <dbReference type="ARBA" id="ARBA00022692"/>
    </source>
</evidence>
<accession>A0A803YEC5</accession>
<keyword evidence="24" id="KW-1185">Reference proteome</keyword>
<evidence type="ECO:0000256" key="9">
    <source>
        <dbReference type="ARBA" id="ARBA00022837"/>
    </source>
</evidence>
<evidence type="ECO:0000256" key="15">
    <source>
        <dbReference type="ARBA" id="ARBA00023180"/>
    </source>
</evidence>
<feature type="transmembrane region" description="Helical" evidence="21">
    <location>
        <begin position="459"/>
        <end position="477"/>
    </location>
</feature>
<feature type="transmembrane region" description="Helical" evidence="21">
    <location>
        <begin position="1363"/>
        <end position="1386"/>
    </location>
</feature>
<evidence type="ECO:0000256" key="1">
    <source>
        <dbReference type="ARBA" id="ARBA00004141"/>
    </source>
</evidence>
<dbReference type="Bgee" id="ENSMGAG00000002963">
    <property type="expression patterns" value="Expressed in brain and 5 other cell types or tissues"/>
</dbReference>
<feature type="transmembrane region" description="Helical" evidence="21">
    <location>
        <begin position="49"/>
        <end position="69"/>
    </location>
</feature>
<feature type="transmembrane region" description="Helical" evidence="21">
    <location>
        <begin position="1392"/>
        <end position="1410"/>
    </location>
</feature>
<dbReference type="Pfam" id="PF16905">
    <property type="entry name" value="GPHH"/>
    <property type="match status" value="1"/>
</dbReference>
<evidence type="ECO:0000256" key="11">
    <source>
        <dbReference type="ARBA" id="ARBA00022989"/>
    </source>
</evidence>
<keyword evidence="5 19" id="KW-0107">Calcium channel</keyword>
<keyword evidence="4 19" id="KW-0109">Calcium transport</keyword>
<keyword evidence="8" id="KW-0677">Repeat</keyword>
<feature type="transmembrane region" description="Helical" evidence="21">
    <location>
        <begin position="140"/>
        <end position="159"/>
    </location>
</feature>
<feature type="compositionally biased region" description="Basic and acidic residues" evidence="20">
    <location>
        <begin position="723"/>
        <end position="739"/>
    </location>
</feature>
<feature type="transmembrane region" description="Helical" evidence="21">
    <location>
        <begin position="81"/>
        <end position="99"/>
    </location>
</feature>
<dbReference type="Gene3D" id="6.10.250.2180">
    <property type="match status" value="1"/>
</dbReference>
<feature type="transmembrane region" description="Helical" evidence="21">
    <location>
        <begin position="247"/>
        <end position="269"/>
    </location>
</feature>
<dbReference type="InterPro" id="IPR002048">
    <property type="entry name" value="EF_hand_dom"/>
</dbReference>
<feature type="compositionally biased region" description="Basic and acidic residues" evidence="20">
    <location>
        <begin position="947"/>
        <end position="958"/>
    </location>
</feature>
<feature type="compositionally biased region" description="Basic and acidic residues" evidence="20">
    <location>
        <begin position="1872"/>
        <end position="1892"/>
    </location>
</feature>
<feature type="compositionally biased region" description="Polar residues" evidence="20">
    <location>
        <begin position="885"/>
        <end position="894"/>
    </location>
</feature>
<dbReference type="Proteomes" id="UP000001645">
    <property type="component" value="Chromosome 10"/>
</dbReference>
<feature type="binding site" evidence="18">
    <location>
        <position position="1223"/>
    </location>
    <ligand>
        <name>Ca(2+)</name>
        <dbReference type="ChEBI" id="CHEBI:29108"/>
    </ligand>
</feature>
<reference evidence="23 24" key="1">
    <citation type="journal article" date="2010" name="PLoS Biol.">
        <title>Multi-platform next-generation sequencing of the domestic turkey (Meleagris gallopavo): genome assembly and analysis.</title>
        <authorList>
            <person name="Dalloul R.A."/>
            <person name="Long J.A."/>
            <person name="Zimin A.V."/>
            <person name="Aslam L."/>
            <person name="Beal K."/>
            <person name="Blomberg L.A."/>
            <person name="Bouffard P."/>
            <person name="Burt D.W."/>
            <person name="Crasta O."/>
            <person name="Crooijmans R.P."/>
            <person name="Cooper K."/>
            <person name="Coulombe R.A."/>
            <person name="De S."/>
            <person name="Delany M.E."/>
            <person name="Dodgson J.B."/>
            <person name="Dong J.J."/>
            <person name="Evans C."/>
            <person name="Frederickson K.M."/>
            <person name="Flicek P."/>
            <person name="Florea L."/>
            <person name="Folkerts O."/>
            <person name="Groenen M.A."/>
            <person name="Harkins T.T."/>
            <person name="Herrero J."/>
            <person name="Hoffmann S."/>
            <person name="Megens H.J."/>
            <person name="Jiang A."/>
            <person name="de Jong P."/>
            <person name="Kaiser P."/>
            <person name="Kim H."/>
            <person name="Kim K.W."/>
            <person name="Kim S."/>
            <person name="Langenberger D."/>
            <person name="Lee M.K."/>
            <person name="Lee T."/>
            <person name="Mane S."/>
            <person name="Marcais G."/>
            <person name="Marz M."/>
            <person name="McElroy A.P."/>
            <person name="Modise T."/>
            <person name="Nefedov M."/>
            <person name="Notredame C."/>
            <person name="Paton I.R."/>
            <person name="Payne W.S."/>
            <person name="Pertea G."/>
            <person name="Prickett D."/>
            <person name="Puiu D."/>
            <person name="Qioa D."/>
            <person name="Raineri E."/>
            <person name="Ruffier M."/>
            <person name="Salzberg S.L."/>
            <person name="Schatz M.C."/>
            <person name="Scheuring C."/>
            <person name="Schmidt C.J."/>
            <person name="Schroeder S."/>
            <person name="Searle S.M."/>
            <person name="Smith E.J."/>
            <person name="Smith J."/>
            <person name="Sonstegard T.S."/>
            <person name="Stadler P.F."/>
            <person name="Tafer H."/>
            <person name="Tu Z.J."/>
            <person name="Van Tassell C.P."/>
            <person name="Vilella A.J."/>
            <person name="Williams K.P."/>
            <person name="Yorke J.A."/>
            <person name="Zhang L."/>
            <person name="Zhang H.B."/>
            <person name="Zhang X."/>
            <person name="Zhang Y."/>
            <person name="Reed K.M."/>
        </authorList>
    </citation>
    <scope>NUCLEOTIDE SEQUENCE [LARGE SCALE GENOMIC DNA]</scope>
</reference>
<evidence type="ECO:0000256" key="2">
    <source>
        <dbReference type="ARBA" id="ARBA00022448"/>
    </source>
</evidence>
<feature type="compositionally biased region" description="Polar residues" evidence="20">
    <location>
        <begin position="2015"/>
        <end position="2032"/>
    </location>
</feature>
<keyword evidence="11 21" id="KW-1133">Transmembrane helix</keyword>
<feature type="region of interest" description="Disordered" evidence="20">
    <location>
        <begin position="2070"/>
        <end position="2096"/>
    </location>
</feature>
<dbReference type="FunFam" id="1.10.287.70:FF:000023">
    <property type="entry name" value="Voltage-dependent R-type calcium channel subunit alpha"/>
    <property type="match status" value="1"/>
</dbReference>
<proteinExistence type="inferred from homology"/>
<keyword evidence="2" id="KW-0813">Transport</keyword>
<feature type="transmembrane region" description="Helical" evidence="21">
    <location>
        <begin position="1079"/>
        <end position="1096"/>
    </location>
</feature>
<feature type="compositionally biased region" description="Low complexity" evidence="20">
    <location>
        <begin position="1945"/>
        <end position="1960"/>
    </location>
</feature>